<evidence type="ECO:0000256" key="1">
    <source>
        <dbReference type="SAM" id="MobiDB-lite"/>
    </source>
</evidence>
<feature type="region of interest" description="Disordered" evidence="1">
    <location>
        <begin position="66"/>
        <end position="101"/>
    </location>
</feature>
<dbReference type="EMBL" id="JN885137">
    <property type="protein sequence ID" value="AEW87712.1"/>
    <property type="molecule type" value="Genomic_DNA"/>
</dbReference>
<evidence type="ECO:0000313" key="3">
    <source>
        <dbReference type="EMBL" id="AEW87712.1"/>
    </source>
</evidence>
<dbReference type="KEGG" id="vg:3416521"/>
<protein>
    <submittedName>
        <fullName evidence="2">JM17</fullName>
    </submittedName>
</protein>
<accession>G9JM25</accession>
<gene>
    <name evidence="2" type="ORF">JM17</name>
</gene>
<dbReference type="GeneID" id="3416521"/>
<sequence length="101" mass="10134">MPLHPGPGAPQSGGQGGGAAVVQATAARGIRGGVAGGLYKNCGGPQRELCGPSKQRRAHRAVNVLDRAQPPRLRLQDHQPAPPGGVPEAGEQVRGAAPGAR</sequence>
<evidence type="ECO:0000313" key="2">
    <source>
        <dbReference type="EMBL" id="AEW87542.1"/>
    </source>
</evidence>
<organism evidence="2 5">
    <name type="scientific">Macaca fuscata rhadinovirus</name>
    <dbReference type="NCBI Taxonomy" id="272551"/>
    <lineage>
        <taxon>Viruses</taxon>
        <taxon>Duplodnaviria</taxon>
        <taxon>Heunggongvirae</taxon>
        <taxon>Peploviricota</taxon>
        <taxon>Herviviricetes</taxon>
        <taxon>Herpesvirales</taxon>
        <taxon>Orthoherpesviridae</taxon>
        <taxon>Gammaherpesvirinae</taxon>
        <taxon>Rhadinovirus</taxon>
        <taxon>Rhadinovirus macacinegamma11</taxon>
        <taxon>macacine gammaherpesvirus 11</taxon>
    </lineage>
</organism>
<feature type="region of interest" description="Disordered" evidence="1">
    <location>
        <begin position="1"/>
        <end position="21"/>
    </location>
</feature>
<evidence type="ECO:0000313" key="4">
    <source>
        <dbReference type="Proteomes" id="UP000124292"/>
    </source>
</evidence>
<reference evidence="4 5" key="1">
    <citation type="journal article" date="2013" name="J. Virol.">
        <title>Genomic characterization of Japanese macaque rhadinovirus, a novel herpesvirus isolated from a nonhuman primate with a spontaneous inflammatory demyelinating disease.</title>
        <authorList>
            <person name="Estep R.D."/>
            <person name="Hansen S.G."/>
            <person name="Rogers K.S."/>
            <person name="Axthelm M.K."/>
            <person name="Wong S.W."/>
        </authorList>
    </citation>
    <scope>NUCLEOTIDE SEQUENCE [LARGE SCALE GENOMIC DNA]</scope>
    <source>
        <strain evidence="3">12E2</strain>
        <strain evidence="2">3A1</strain>
    </source>
</reference>
<dbReference type="Proteomes" id="UP000133219">
    <property type="component" value="Segment"/>
</dbReference>
<proteinExistence type="predicted"/>
<dbReference type="EMBL" id="JN885136">
    <property type="protein sequence ID" value="AEW87542.1"/>
    <property type="molecule type" value="Genomic_DNA"/>
</dbReference>
<evidence type="ECO:0000313" key="5">
    <source>
        <dbReference type="Proteomes" id="UP000133219"/>
    </source>
</evidence>
<dbReference type="RefSeq" id="YP_238320.1">
    <property type="nucleotide sequence ID" value="NC_007016.1"/>
</dbReference>
<dbReference type="Proteomes" id="UP000124292">
    <property type="component" value="Genome"/>
</dbReference>
<name>G9JM25_9GAMA</name>